<dbReference type="EMBL" id="CAEZXW010000012">
    <property type="protein sequence ID" value="CAB4696381.1"/>
    <property type="molecule type" value="Genomic_DNA"/>
</dbReference>
<dbReference type="AlphaFoldDB" id="A0A6J7FYF3"/>
<accession>A0A6J7FYF3</accession>
<organism evidence="3">
    <name type="scientific">freshwater metagenome</name>
    <dbReference type="NCBI Taxonomy" id="449393"/>
    <lineage>
        <taxon>unclassified sequences</taxon>
        <taxon>metagenomes</taxon>
        <taxon>ecological metagenomes</taxon>
    </lineage>
</organism>
<dbReference type="Gene3D" id="3.10.450.50">
    <property type="match status" value="1"/>
</dbReference>
<dbReference type="Pfam" id="PF12680">
    <property type="entry name" value="SnoaL_2"/>
    <property type="match status" value="1"/>
</dbReference>
<dbReference type="InterPro" id="IPR032710">
    <property type="entry name" value="NTF2-like_dom_sf"/>
</dbReference>
<reference evidence="3" key="1">
    <citation type="submission" date="2020-05" db="EMBL/GenBank/DDBJ databases">
        <authorList>
            <person name="Chiriac C."/>
            <person name="Salcher M."/>
            <person name="Ghai R."/>
            <person name="Kavagutti S V."/>
        </authorList>
    </citation>
    <scope>NUCLEOTIDE SEQUENCE</scope>
</reference>
<name>A0A6J7FYF3_9ZZZZ</name>
<protein>
    <submittedName>
        <fullName evidence="3">Unannotated protein</fullName>
    </submittedName>
</protein>
<evidence type="ECO:0000259" key="1">
    <source>
        <dbReference type="Pfam" id="PF12680"/>
    </source>
</evidence>
<dbReference type="EMBL" id="CAFBMD010000060">
    <property type="protein sequence ID" value="CAB4899204.1"/>
    <property type="molecule type" value="Genomic_DNA"/>
</dbReference>
<dbReference type="SUPFAM" id="SSF54427">
    <property type="entry name" value="NTF2-like"/>
    <property type="match status" value="1"/>
</dbReference>
<sequence length="125" mass="14072">MKPLDVMHALLKKVHEKDLDGLMSFLADDCTISQDRNELLVSGKDALREFYKGILDRHSEMKIELADNFTVGSVLAVREINHDMMVDGKPQDVDTVWIYQIVNGKVNLMHVFSPESATSNAIKNA</sequence>
<feature type="domain" description="SnoaL-like" evidence="1">
    <location>
        <begin position="11"/>
        <end position="106"/>
    </location>
</feature>
<evidence type="ECO:0000313" key="2">
    <source>
        <dbReference type="EMBL" id="CAB4696381.1"/>
    </source>
</evidence>
<proteinExistence type="predicted"/>
<gene>
    <name evidence="2" type="ORF">UFOPK2593_00359</name>
    <name evidence="3" type="ORF">UFOPK3492_00851</name>
</gene>
<dbReference type="InterPro" id="IPR037401">
    <property type="entry name" value="SnoaL-like"/>
</dbReference>
<evidence type="ECO:0000313" key="3">
    <source>
        <dbReference type="EMBL" id="CAB4899204.1"/>
    </source>
</evidence>